<dbReference type="PANTHER" id="PTHR22834">
    <property type="entry name" value="NUCLEAR FUSION PROTEIN FUS2"/>
    <property type="match status" value="1"/>
</dbReference>
<dbReference type="CDD" id="cd07589">
    <property type="entry name" value="BAR_DNMBP"/>
    <property type="match status" value="1"/>
</dbReference>
<sequence length="1986" mass="220394">MSSLDTDHTHHNLDRVDGTQSTSSSSPYNFATTVKNQVPPTKASSLLPLPATTYSPPSANRSKASTLEHNVASVRANGTARDDSPDPHDFYRRPQEDDRIHIGKRGGQGDRRIEYRNGGMIGAGPHSRPSPISTKIGSRYNPTPAESSPLSGTKTNPTLSKPIGKRNTSLKDLVDRFNQTADGALPLPNGSTSRSPSASPGGHRTVSARTSSLSNRNGNASAKIGSSLAQTTAIPRAYPRRERASEDVRTSPKYKRTQRNLRIDEVGSRPLASQSTTDLPDSQTRRPLFGEILAMSPSNPDLGYGIPSNTRRRRGSEGSMHSPNPMFPQERGRPEVSPSSPSAWYLGATPTLEEIKTEKAIPELPRNIHRRTRSDFTGAPSGPPTFKIYGTNLSPPRDPPSTSSSANTSKRNSQSRIPISTRRMSATSDSGNSSQSARANSALGRAKFRSPTRIAAPTSKHNKSQRSPPQQSRSNTPQKSPRRSDFSCTTQRPATSPRLNAYISAPMPKKSPPLRSSRPRQSVTNASTSASRSRVVDRFSPHDNGSPRNIRERKPYKPPELAGVDFAARREKIQKAVTQTVRENERQDEQRRASMALERQSIAVSTMSNGDDLPAQEDAANAPSERSTESTQELQHDDCRTSVEDNPQIERELTINTGHLSERSVLDLSIEDSPTLGVFNRFSSSPARPQGKDTTPPSDPEPTSAVTAGTSDSIDTFFDDEPQDDSLVSSRHHSYEQQSLMDHIMTMRDSTPSPDNIRRPTTTEGSTSEKDDQESIQIMLGDTPIVENAKAQEQYEERLEEPDTQSSEGSEGLWNMSSWTSSRPRDERDAPMERIDEHSPPLPEQQAHLSTSTTGSQQTPQPWSPSPSSSAHTTRTTMDSDAYSTINRVLDHYHDPSVVSPELMHDFQQQIFTQSPDLARQGGWDPKKVTQLYLQELAKERYRQSNTTPDSSTHQIRPRTSSTMVPEVPEKEVRDDYDEKMVERMERGSEEQTPPATSLEVDEGDMRPARASLNRPDDWDMSPSLGGLELQAEGLDSPAGDRPELPPKDWRPGRTELVDMQDLREGQLRQATSRPELPPIEGLGIAINIMEPQRTDSPFIPPPPVPDHSPPPPPVEYPPPTVLRSPPSPSVYSKRVPSSIYPPVTPAGDGPVPPLPNTEPYRQSRSVASSIPPSGSSTVSQERPSVDGPSTDATSKNSSPSPDQKRLTKRRHIIKELVDTEHSFGQDMKVVDDIYRGTSNVIIISAEDVKTLFSNSDQIVAFSTSFLDALKQASKSVYVLSKAKRWRSNRISNATSYNSTTDDQSSINGSDLTDEEKDRQTFIGEAFGHHMLQMERVYSDYLKNHDAANQKLQFLQKNPKVQIWLKECRAYACDLTTAWDLDSLLVKPVQRLLKYPLLLDQLVEVTPENHPDFTALDTAAREMKGISMRMNDMKRRVDIMGEVTQTRKRKESDVRIGLSKAFGRRTEKIKQQVGLSDMVEDKAYTAVSEKFGSHFFQLQVVMRDVEMYTNDVQMFMNRFCDFALAMEAHIDVAQSSYPELESRWRKFRQSTREMSMTALTDHIAAVRKNVIDPMNTLLKLHDTPQKLMQKRNKRVVDYARLKTIKDRGDKPDKKTLEQGEQYSALNETLKDELPKLFSMTAKLVEACLNNFVQLQLQWQVIWRRKLSQAIDDQKAPGRLEDIEDAFTGDWAFFDAQVMSLGICNGSMLNEVANQMNLYSSASNTLYSDNGSTTRHGSSLELSKRRTLSVSSEQSPVLPQPDFGGRGSGSFFPISDATTLVPSSGYLENNRRMRASSTLSAHSPRTPEVPGSYPTYSSSTTPVNTTPGRPSTANPRTVTEPLPSPSRPSTETPSLTRPSQESTRPGRTSGMTYPPVSTSSQARAPSPSSRYSGFFSSAMPMSDSPRTESPGTGQTPTFNVIFLAASVYEFNIDRARKEAGYPYLTYVAGEIFDVIGEKGELWLAKNQDDRDNLVGWIWNKHFVKLAS</sequence>
<feature type="compositionally biased region" description="Basic and acidic residues" evidence="7">
    <location>
        <begin position="968"/>
        <end position="990"/>
    </location>
</feature>
<feature type="compositionally biased region" description="Low complexity" evidence="7">
    <location>
        <begin position="1164"/>
        <end position="1180"/>
    </location>
</feature>
<evidence type="ECO:0000259" key="8">
    <source>
        <dbReference type="PROSITE" id="PS50010"/>
    </source>
</evidence>
<dbReference type="Proteomes" id="UP001166286">
    <property type="component" value="Unassembled WGS sequence"/>
</dbReference>
<dbReference type="Pfam" id="PF00621">
    <property type="entry name" value="RhoGEF"/>
    <property type="match status" value="1"/>
</dbReference>
<keyword evidence="4" id="KW-0344">Guanine-nucleotide releasing factor</keyword>
<evidence type="ECO:0000313" key="9">
    <source>
        <dbReference type="EMBL" id="KAK0516820.1"/>
    </source>
</evidence>
<feature type="compositionally biased region" description="Polar residues" evidence="7">
    <location>
        <begin position="804"/>
        <end position="822"/>
    </location>
</feature>
<organism evidence="9 10">
    <name type="scientific">Cladonia borealis</name>
    <dbReference type="NCBI Taxonomy" id="184061"/>
    <lineage>
        <taxon>Eukaryota</taxon>
        <taxon>Fungi</taxon>
        <taxon>Dikarya</taxon>
        <taxon>Ascomycota</taxon>
        <taxon>Pezizomycotina</taxon>
        <taxon>Lecanoromycetes</taxon>
        <taxon>OSLEUM clade</taxon>
        <taxon>Lecanoromycetidae</taxon>
        <taxon>Lecanorales</taxon>
        <taxon>Lecanorineae</taxon>
        <taxon>Cladoniaceae</taxon>
        <taxon>Cladonia</taxon>
    </lineage>
</organism>
<feature type="region of interest" description="Disordered" evidence="7">
    <location>
        <begin position="942"/>
        <end position="1208"/>
    </location>
</feature>
<feature type="compositionally biased region" description="Polar residues" evidence="7">
    <location>
        <begin position="1727"/>
        <end position="1740"/>
    </location>
</feature>
<dbReference type="FunFam" id="1.20.900.10:FF:000053">
    <property type="entry name" value="Rho guanyl nucleotide exchange factor, putative"/>
    <property type="match status" value="1"/>
</dbReference>
<feature type="compositionally biased region" description="Basic and acidic residues" evidence="7">
    <location>
        <begin position="1"/>
        <end position="17"/>
    </location>
</feature>
<feature type="compositionally biased region" description="Pro residues" evidence="7">
    <location>
        <begin position="1099"/>
        <end position="1129"/>
    </location>
</feature>
<evidence type="ECO:0000313" key="10">
    <source>
        <dbReference type="Proteomes" id="UP001166286"/>
    </source>
</evidence>
<name>A0AA39R8I6_9LECA</name>
<evidence type="ECO:0000256" key="6">
    <source>
        <dbReference type="ARBA" id="ARBA00032587"/>
    </source>
</evidence>
<dbReference type="InterPro" id="IPR035899">
    <property type="entry name" value="DBL_dom_sf"/>
</dbReference>
<keyword evidence="5" id="KW-0965">Cell junction</keyword>
<dbReference type="SUPFAM" id="SSF103657">
    <property type="entry name" value="BAR/IMD domain-like"/>
    <property type="match status" value="1"/>
</dbReference>
<dbReference type="PROSITE" id="PS50010">
    <property type="entry name" value="DH_2"/>
    <property type="match status" value="1"/>
</dbReference>
<dbReference type="Gene3D" id="1.20.900.10">
    <property type="entry name" value="Dbl homology (DH) domain"/>
    <property type="match status" value="1"/>
</dbReference>
<feature type="compositionally biased region" description="Polar residues" evidence="7">
    <location>
        <begin position="521"/>
        <end position="532"/>
    </location>
</feature>
<feature type="region of interest" description="Disordered" evidence="7">
    <location>
        <begin position="1793"/>
        <end position="1912"/>
    </location>
</feature>
<feature type="compositionally biased region" description="Low complexity" evidence="7">
    <location>
        <begin position="1808"/>
        <end position="1827"/>
    </location>
</feature>
<dbReference type="Gene3D" id="1.20.1270.60">
    <property type="entry name" value="Arfaptin homology (AH) domain/BAR domain"/>
    <property type="match status" value="1"/>
</dbReference>
<protein>
    <recommendedName>
        <fullName evidence="3">Dynamin-binding protein</fullName>
    </recommendedName>
    <alternativeName>
        <fullName evidence="6">Scaffold protein Tuba</fullName>
    </alternativeName>
</protein>
<feature type="compositionally biased region" description="Low complexity" evidence="7">
    <location>
        <begin position="1876"/>
        <end position="1896"/>
    </location>
</feature>
<feature type="compositionally biased region" description="Polar residues" evidence="7">
    <location>
        <begin position="207"/>
        <end position="220"/>
    </location>
</feature>
<dbReference type="InterPro" id="IPR001331">
    <property type="entry name" value="GDS_CDC24_CS"/>
</dbReference>
<evidence type="ECO:0000256" key="3">
    <source>
        <dbReference type="ARBA" id="ARBA00018186"/>
    </source>
</evidence>
<dbReference type="CDD" id="cd00160">
    <property type="entry name" value="RhoGEF"/>
    <property type="match status" value="1"/>
</dbReference>
<feature type="region of interest" description="Disordered" evidence="7">
    <location>
        <begin position="1294"/>
        <end position="1314"/>
    </location>
</feature>
<proteinExistence type="predicted"/>
<evidence type="ECO:0000256" key="4">
    <source>
        <dbReference type="ARBA" id="ARBA00022658"/>
    </source>
</evidence>
<dbReference type="SMART" id="SM00325">
    <property type="entry name" value="RhoGEF"/>
    <property type="match status" value="1"/>
</dbReference>
<dbReference type="Pfam" id="PF03114">
    <property type="entry name" value="BAR"/>
    <property type="match status" value="1"/>
</dbReference>
<feature type="compositionally biased region" description="Polar residues" evidence="7">
    <location>
        <begin position="1191"/>
        <end position="1202"/>
    </location>
</feature>
<reference evidence="9" key="1">
    <citation type="submission" date="2023-03" db="EMBL/GenBank/DDBJ databases">
        <title>Complete genome of Cladonia borealis.</title>
        <authorList>
            <person name="Park H."/>
        </authorList>
    </citation>
    <scope>NUCLEOTIDE SEQUENCE</scope>
    <source>
        <strain evidence="9">ANT050790</strain>
    </source>
</reference>
<feature type="region of interest" description="Disordered" evidence="7">
    <location>
        <begin position="180"/>
        <end position="558"/>
    </location>
</feature>
<keyword evidence="10" id="KW-1185">Reference proteome</keyword>
<feature type="region of interest" description="Disordered" evidence="7">
    <location>
        <begin position="792"/>
        <end position="877"/>
    </location>
</feature>
<feature type="compositionally biased region" description="Basic and acidic residues" evidence="7">
    <location>
        <begin position="80"/>
        <end position="115"/>
    </location>
</feature>
<dbReference type="GO" id="GO:0035556">
    <property type="term" value="P:intracellular signal transduction"/>
    <property type="evidence" value="ECO:0007669"/>
    <property type="project" value="InterPro"/>
</dbReference>
<feature type="compositionally biased region" description="Basic and acidic residues" evidence="7">
    <location>
        <begin position="823"/>
        <end position="839"/>
    </location>
</feature>
<feature type="compositionally biased region" description="Low complexity" evidence="7">
    <location>
        <begin position="850"/>
        <end position="877"/>
    </location>
</feature>
<feature type="compositionally biased region" description="Low complexity" evidence="7">
    <location>
        <begin position="1846"/>
        <end position="1858"/>
    </location>
</feature>
<feature type="compositionally biased region" description="Low complexity" evidence="7">
    <location>
        <begin position="693"/>
        <end position="704"/>
    </location>
</feature>
<dbReference type="InterPro" id="IPR000219">
    <property type="entry name" value="DH_dom"/>
</dbReference>
<feature type="compositionally biased region" description="Basic and acidic residues" evidence="7">
    <location>
        <begin position="634"/>
        <end position="649"/>
    </location>
</feature>
<dbReference type="GO" id="GO:0005795">
    <property type="term" value="C:Golgi stack"/>
    <property type="evidence" value="ECO:0007669"/>
    <property type="project" value="UniProtKB-SubCell"/>
</dbReference>
<feature type="compositionally biased region" description="Polar residues" evidence="7">
    <location>
        <begin position="52"/>
        <end position="68"/>
    </location>
</feature>
<dbReference type="PROSITE" id="PS00741">
    <property type="entry name" value="DH_1"/>
    <property type="match status" value="1"/>
</dbReference>
<feature type="compositionally biased region" description="Basic and acidic residues" evidence="7">
    <location>
        <begin position="1039"/>
        <end position="1067"/>
    </location>
</feature>
<feature type="compositionally biased region" description="Polar residues" evidence="7">
    <location>
        <begin position="748"/>
        <end position="766"/>
    </location>
</feature>
<dbReference type="GO" id="GO:0005085">
    <property type="term" value="F:guanyl-nucleotide exchange factor activity"/>
    <property type="evidence" value="ECO:0007669"/>
    <property type="project" value="UniProtKB-KW"/>
</dbReference>
<feature type="domain" description="DH" evidence="8">
    <location>
        <begin position="1209"/>
        <end position="1433"/>
    </location>
</feature>
<dbReference type="InterPro" id="IPR004148">
    <property type="entry name" value="BAR_dom"/>
</dbReference>
<dbReference type="GO" id="GO:0031991">
    <property type="term" value="P:regulation of actomyosin contractile ring contraction"/>
    <property type="evidence" value="ECO:0007669"/>
    <property type="project" value="TreeGrafter"/>
</dbReference>
<feature type="region of interest" description="Disordered" evidence="7">
    <location>
        <begin position="1727"/>
        <end position="1774"/>
    </location>
</feature>
<feature type="compositionally biased region" description="Polar residues" evidence="7">
    <location>
        <begin position="1859"/>
        <end position="1870"/>
    </location>
</feature>
<feature type="compositionally biased region" description="Polar residues" evidence="7">
    <location>
        <begin position="486"/>
        <end position="498"/>
    </location>
</feature>
<dbReference type="SUPFAM" id="SSF48065">
    <property type="entry name" value="DBL homology domain (DH-domain)"/>
    <property type="match status" value="1"/>
</dbReference>
<accession>A0AA39R8I6</accession>
<dbReference type="InterPro" id="IPR027267">
    <property type="entry name" value="AH/BAR_dom_sf"/>
</dbReference>
<evidence type="ECO:0000256" key="1">
    <source>
        <dbReference type="ARBA" id="ARBA00004282"/>
    </source>
</evidence>
<feature type="compositionally biased region" description="Low complexity" evidence="7">
    <location>
        <begin position="465"/>
        <end position="474"/>
    </location>
</feature>
<comment type="caution">
    <text evidence="9">The sequence shown here is derived from an EMBL/GenBank/DDBJ whole genome shotgun (WGS) entry which is preliminary data.</text>
</comment>
<feature type="compositionally biased region" description="Basic and acidic residues" evidence="7">
    <location>
        <begin position="239"/>
        <end position="250"/>
    </location>
</feature>
<feature type="compositionally biased region" description="Polar residues" evidence="7">
    <location>
        <begin position="406"/>
        <end position="439"/>
    </location>
</feature>
<feature type="compositionally biased region" description="Polar residues" evidence="7">
    <location>
        <begin position="944"/>
        <end position="964"/>
    </location>
</feature>
<feature type="compositionally biased region" description="Polar residues" evidence="7">
    <location>
        <begin position="705"/>
        <end position="714"/>
    </location>
</feature>
<feature type="compositionally biased region" description="Polar residues" evidence="7">
    <location>
        <begin position="189"/>
        <end position="198"/>
    </location>
</feature>
<evidence type="ECO:0000256" key="7">
    <source>
        <dbReference type="SAM" id="MobiDB-lite"/>
    </source>
</evidence>
<feature type="compositionally biased region" description="Polar residues" evidence="7">
    <location>
        <begin position="18"/>
        <end position="44"/>
    </location>
</feature>
<feature type="compositionally biased region" description="Polar residues" evidence="7">
    <location>
        <begin position="1294"/>
        <end position="1311"/>
    </location>
</feature>
<comment type="subcellular location">
    <subcellularLocation>
        <location evidence="1">Cell junction</location>
    </subcellularLocation>
    <subcellularLocation>
        <location evidence="2">Golgi apparatus</location>
        <location evidence="2">Golgi stack</location>
    </subcellularLocation>
</comment>
<feature type="compositionally biased region" description="Polar residues" evidence="7">
    <location>
        <begin position="271"/>
        <end position="282"/>
    </location>
</feature>
<feature type="compositionally biased region" description="Polar residues" evidence="7">
    <location>
        <begin position="1747"/>
        <end position="1756"/>
    </location>
</feature>
<dbReference type="InterPro" id="IPR051492">
    <property type="entry name" value="Dynamin-Rho_GEF"/>
</dbReference>
<feature type="region of interest" description="Disordered" evidence="7">
    <location>
        <begin position="606"/>
        <end position="649"/>
    </location>
</feature>
<dbReference type="EMBL" id="JAFEKC020000002">
    <property type="protein sequence ID" value="KAK0516820.1"/>
    <property type="molecule type" value="Genomic_DNA"/>
</dbReference>
<evidence type="ECO:0000256" key="5">
    <source>
        <dbReference type="ARBA" id="ARBA00022949"/>
    </source>
</evidence>
<dbReference type="GO" id="GO:0032955">
    <property type="term" value="P:regulation of division septum assembly"/>
    <property type="evidence" value="ECO:0007669"/>
    <property type="project" value="TreeGrafter"/>
</dbReference>
<evidence type="ECO:0000256" key="2">
    <source>
        <dbReference type="ARBA" id="ARBA00004348"/>
    </source>
</evidence>
<dbReference type="PANTHER" id="PTHR22834:SF20">
    <property type="entry name" value="SH3 DOMAIN-CONTAINING PROTEIN"/>
    <property type="match status" value="1"/>
</dbReference>
<feature type="region of interest" description="Disordered" evidence="7">
    <location>
        <begin position="1"/>
        <end position="168"/>
    </location>
</feature>
<gene>
    <name evidence="9" type="ORF">JMJ35_001423</name>
</gene>
<feature type="compositionally biased region" description="Polar residues" evidence="7">
    <location>
        <begin position="130"/>
        <end position="159"/>
    </location>
</feature>
<feature type="region of interest" description="Disordered" evidence="7">
    <location>
        <begin position="677"/>
        <end position="774"/>
    </location>
</feature>